<dbReference type="SUPFAM" id="SSF54665">
    <property type="entry name" value="CO dehydrogenase molybdoprotein N-domain-like"/>
    <property type="match status" value="1"/>
</dbReference>
<dbReference type="RefSeq" id="WP_379508371.1">
    <property type="nucleotide sequence ID" value="NZ_JBHRTQ010000002.1"/>
</dbReference>
<name>A0ABV7IMV3_9SPHN</name>
<dbReference type="Gene3D" id="3.90.1170.50">
    <property type="entry name" value="Aldehyde oxidase/xanthine dehydrogenase, a/b hammerhead"/>
    <property type="match status" value="1"/>
</dbReference>
<dbReference type="SUPFAM" id="SSF56003">
    <property type="entry name" value="Molybdenum cofactor-binding domain"/>
    <property type="match status" value="1"/>
</dbReference>
<keyword evidence="2" id="KW-0560">Oxidoreductase</keyword>
<proteinExistence type="predicted"/>
<dbReference type="Pfam" id="PF01315">
    <property type="entry name" value="Ald_Xan_dh_C"/>
    <property type="match status" value="1"/>
</dbReference>
<evidence type="ECO:0000256" key="2">
    <source>
        <dbReference type="ARBA" id="ARBA00023002"/>
    </source>
</evidence>
<dbReference type="Pfam" id="PF20256">
    <property type="entry name" value="MoCoBD_2"/>
    <property type="match status" value="1"/>
</dbReference>
<dbReference type="SMART" id="SM01008">
    <property type="entry name" value="Ald_Xan_dh_C"/>
    <property type="match status" value="1"/>
</dbReference>
<evidence type="ECO:0000256" key="1">
    <source>
        <dbReference type="ARBA" id="ARBA00022505"/>
    </source>
</evidence>
<dbReference type="PANTHER" id="PTHR11908:SF132">
    <property type="entry name" value="ALDEHYDE OXIDASE 1-RELATED"/>
    <property type="match status" value="1"/>
</dbReference>
<dbReference type="Gene3D" id="3.30.365.10">
    <property type="entry name" value="Aldehyde oxidase/xanthine dehydrogenase, molybdopterin binding domain"/>
    <property type="match status" value="4"/>
</dbReference>
<protein>
    <submittedName>
        <fullName evidence="4">Xanthine dehydrogenase family protein molybdopterin-binding subunit</fullName>
    </submittedName>
</protein>
<sequence length="757" mass="78602">MNAPTGKLENAPAYRVVGTRPVRPDGVDKVTGKAIYSPDFAAAGMLHGAILRSPHAHARIRGIDTRAAAALPGVKAVVTAADFDDDATLLARDPSKNALRTARHSMARGKVLYDGHAVAAVAATSPDVAAAALALIVVDYEVLRPVMTLAEALAPDAPLVHEDYITPGTDPEVASPSNLALVTGNKRGDAAAAIAGADLVVERRFVMPPVHQGYIEPHACVAQWNADGQGQIWASSQGHFMIRGDVGTVLGIALADLRVVPLEIGGGFGGKTKVYLEPVAMLLSRKAGRPVRLAMSRSDVFRASGPAPGAEVRVRAGAMADGTIAGLEIDLAFLIGSDFQDEVNAGLASAALPYAIANFDFRGRGVFNTMPKSHAYRAPGAPQASYPVEAVLDEIAQALGLDPLELRLRNVARPGDTGYHGLPHGEVGFAEALEAAKAHPHWTAPLGEGEGRGVAAGAWGNYGGPSTAEVSVAEDGTVIVTEGSPDIGGSRAAMAMMAAETLGVPYDRVRVVIADTNSIGYSMLTGGSRTTFATGKAVVMAAEAVITQLRHRAAMTWGVEPEEVDWRDGAAWCGSGDNAGQSLTLPQIARRANFSGGPISANGTVNAQGWLPGIAVHICDAHVDRETGVTTITRYTAVQDVGTAIHPDYVEGQIQGGTVQGIGWALNEEYVWNAAGQVDNPGFLDYRMPVASDLPMIEAVMVEKPNPAHPYGVKGVGEAGIIPPLGAVGNAVSRAIGQRMTDLPLSPARVHAAICAG</sequence>
<dbReference type="InterPro" id="IPR016208">
    <property type="entry name" value="Ald_Oxase/xanthine_DH-like"/>
</dbReference>
<dbReference type="Proteomes" id="UP001595604">
    <property type="component" value="Unassembled WGS sequence"/>
</dbReference>
<accession>A0ABV7IMV3</accession>
<dbReference type="InterPro" id="IPR046867">
    <property type="entry name" value="AldOxase/xan_DH_MoCoBD2"/>
</dbReference>
<comment type="caution">
    <text evidence="4">The sequence shown here is derived from an EMBL/GenBank/DDBJ whole genome shotgun (WGS) entry which is preliminary data.</text>
</comment>
<dbReference type="InterPro" id="IPR008274">
    <property type="entry name" value="AldOxase/xan_DH_MoCoBD1"/>
</dbReference>
<feature type="domain" description="Aldehyde oxidase/xanthine dehydrogenase a/b hammerhead" evidence="3">
    <location>
        <begin position="31"/>
        <end position="144"/>
    </location>
</feature>
<keyword evidence="1" id="KW-0500">Molybdenum</keyword>
<dbReference type="InterPro" id="IPR037165">
    <property type="entry name" value="AldOxase/xan_DH_Mopterin-bd_sf"/>
</dbReference>
<keyword evidence="5" id="KW-1185">Reference proteome</keyword>
<evidence type="ECO:0000259" key="3">
    <source>
        <dbReference type="SMART" id="SM01008"/>
    </source>
</evidence>
<dbReference type="Pfam" id="PF02738">
    <property type="entry name" value="MoCoBD_1"/>
    <property type="match status" value="1"/>
</dbReference>
<dbReference type="InterPro" id="IPR000674">
    <property type="entry name" value="Ald_Oxase/Xan_DH_a/b"/>
</dbReference>
<dbReference type="InterPro" id="IPR036856">
    <property type="entry name" value="Ald_Oxase/Xan_DH_a/b_sf"/>
</dbReference>
<gene>
    <name evidence="4" type="ORF">ACFOD9_01805</name>
</gene>
<evidence type="ECO:0000313" key="4">
    <source>
        <dbReference type="EMBL" id="MFC3172979.1"/>
    </source>
</evidence>
<reference evidence="5" key="1">
    <citation type="journal article" date="2019" name="Int. J. Syst. Evol. Microbiol.">
        <title>The Global Catalogue of Microorganisms (GCM) 10K type strain sequencing project: providing services to taxonomists for standard genome sequencing and annotation.</title>
        <authorList>
            <consortium name="The Broad Institute Genomics Platform"/>
            <consortium name="The Broad Institute Genome Sequencing Center for Infectious Disease"/>
            <person name="Wu L."/>
            <person name="Ma J."/>
        </authorList>
    </citation>
    <scope>NUCLEOTIDE SEQUENCE [LARGE SCALE GENOMIC DNA]</scope>
    <source>
        <strain evidence="5">KCTC 42984</strain>
    </source>
</reference>
<evidence type="ECO:0000313" key="5">
    <source>
        <dbReference type="Proteomes" id="UP001595604"/>
    </source>
</evidence>
<organism evidence="4 5">
    <name type="scientific">Novosphingobium bradum</name>
    <dbReference type="NCBI Taxonomy" id="1737444"/>
    <lineage>
        <taxon>Bacteria</taxon>
        <taxon>Pseudomonadati</taxon>
        <taxon>Pseudomonadota</taxon>
        <taxon>Alphaproteobacteria</taxon>
        <taxon>Sphingomonadales</taxon>
        <taxon>Sphingomonadaceae</taxon>
        <taxon>Novosphingobium</taxon>
    </lineage>
</organism>
<dbReference type="PANTHER" id="PTHR11908">
    <property type="entry name" value="XANTHINE DEHYDROGENASE"/>
    <property type="match status" value="1"/>
</dbReference>
<dbReference type="EMBL" id="JBHRTQ010000002">
    <property type="protein sequence ID" value="MFC3172979.1"/>
    <property type="molecule type" value="Genomic_DNA"/>
</dbReference>